<sequence length="216" mass="24355">MSTDNSRLPGSDGEHAVQERWDAVDRARSFYDRQMLDHLNEAMREFIARQEMVFIATADARGECDSSFRAGEAGFVVALDERTLVYPELRGNGVYASLGNIIENAHVGLMFVDFFDDLIGLHVNGAATILEHEDLLADERVTVPLLEMLTRQGGRRPERWVAVHVHEAYIHCSKHIPRLAKLDRQLDWGTDDSKRKGGDYFKVGETKRDATPSVEA</sequence>
<reference evidence="3" key="1">
    <citation type="journal article" date="2019" name="Int. J. Syst. Evol. Microbiol.">
        <title>The Global Catalogue of Microorganisms (GCM) 10K type strain sequencing project: providing services to taxonomists for standard genome sequencing and annotation.</title>
        <authorList>
            <consortium name="The Broad Institute Genomics Platform"/>
            <consortium name="The Broad Institute Genome Sequencing Center for Infectious Disease"/>
            <person name="Wu L."/>
            <person name="Ma J."/>
        </authorList>
    </citation>
    <scope>NUCLEOTIDE SEQUENCE [LARGE SCALE GENOMIC DNA]</scope>
    <source>
        <strain evidence="3">JCM 10671</strain>
    </source>
</reference>
<evidence type="ECO:0000259" key="1">
    <source>
        <dbReference type="Pfam" id="PF01243"/>
    </source>
</evidence>
<keyword evidence="3" id="KW-1185">Reference proteome</keyword>
<dbReference type="Pfam" id="PF01243">
    <property type="entry name" value="PNPOx_N"/>
    <property type="match status" value="1"/>
</dbReference>
<accession>A0ABP3RPZ9</accession>
<name>A0ABP3RPZ9_9ACTN</name>
<organism evidence="2 3">
    <name type="scientific">Sporichthya brevicatena</name>
    <dbReference type="NCBI Taxonomy" id="171442"/>
    <lineage>
        <taxon>Bacteria</taxon>
        <taxon>Bacillati</taxon>
        <taxon>Actinomycetota</taxon>
        <taxon>Actinomycetes</taxon>
        <taxon>Sporichthyales</taxon>
        <taxon>Sporichthyaceae</taxon>
        <taxon>Sporichthya</taxon>
    </lineage>
</organism>
<evidence type="ECO:0000313" key="3">
    <source>
        <dbReference type="Proteomes" id="UP001500957"/>
    </source>
</evidence>
<dbReference type="EMBL" id="BAAAHE010000011">
    <property type="protein sequence ID" value="GAA0614601.1"/>
    <property type="molecule type" value="Genomic_DNA"/>
</dbReference>
<comment type="caution">
    <text evidence="2">The sequence shown here is derived from an EMBL/GenBank/DDBJ whole genome shotgun (WGS) entry which is preliminary data.</text>
</comment>
<dbReference type="Proteomes" id="UP001500957">
    <property type="component" value="Unassembled WGS sequence"/>
</dbReference>
<dbReference type="RefSeq" id="WP_344603326.1">
    <property type="nucleotide sequence ID" value="NZ_BAAAHE010000011.1"/>
</dbReference>
<dbReference type="Gene3D" id="2.30.110.10">
    <property type="entry name" value="Electron Transport, Fmn-binding Protein, Chain A"/>
    <property type="match status" value="1"/>
</dbReference>
<protein>
    <submittedName>
        <fullName evidence="2">Pyridoxamine 5'-phosphate oxidase family protein</fullName>
    </submittedName>
</protein>
<dbReference type="InterPro" id="IPR011576">
    <property type="entry name" value="Pyridox_Oxase_N"/>
</dbReference>
<dbReference type="PANTHER" id="PTHR42815">
    <property type="entry name" value="FAD-BINDING, PUTATIVE (AFU_ORTHOLOGUE AFUA_6G07600)-RELATED"/>
    <property type="match status" value="1"/>
</dbReference>
<feature type="domain" description="Pyridoxamine 5'-phosphate oxidase N-terminal" evidence="1">
    <location>
        <begin position="39"/>
        <end position="171"/>
    </location>
</feature>
<dbReference type="SUPFAM" id="SSF50475">
    <property type="entry name" value="FMN-binding split barrel"/>
    <property type="match status" value="1"/>
</dbReference>
<proteinExistence type="predicted"/>
<dbReference type="PANTHER" id="PTHR42815:SF2">
    <property type="entry name" value="FAD-BINDING, PUTATIVE (AFU_ORTHOLOGUE AFUA_6G07600)-RELATED"/>
    <property type="match status" value="1"/>
</dbReference>
<gene>
    <name evidence="2" type="ORF">GCM10009547_15550</name>
</gene>
<evidence type="ECO:0000313" key="2">
    <source>
        <dbReference type="EMBL" id="GAA0614601.1"/>
    </source>
</evidence>
<dbReference type="InterPro" id="IPR012349">
    <property type="entry name" value="Split_barrel_FMN-bd"/>
</dbReference>